<dbReference type="Gene3D" id="3.30.530.20">
    <property type="match status" value="1"/>
</dbReference>
<reference evidence="4 6" key="2">
    <citation type="submission" date="2018-08" db="EMBL/GenBank/DDBJ databases">
        <title>Genetic Globetrotter - A new plasmid hitch-hiking vast phylogenetic and geographic distances.</title>
        <authorList>
            <person name="Vollmers J."/>
            <person name="Petersen J."/>
        </authorList>
    </citation>
    <scope>NUCLEOTIDE SEQUENCE [LARGE SCALE GENOMIC DNA]</scope>
    <source>
        <strain evidence="4 6">DSM 26383</strain>
    </source>
</reference>
<accession>A0A0T5P6F9</accession>
<dbReference type="KEGG" id="rid:RIdsm_04146"/>
<feature type="domain" description="Activator of Hsp90 ATPase homologue 1/2-like C-terminal" evidence="2">
    <location>
        <begin position="29"/>
        <end position="161"/>
    </location>
</feature>
<name>A0A0T5P6F9_9RHOB</name>
<keyword evidence="5" id="KW-1185">Reference proteome</keyword>
<dbReference type="SUPFAM" id="SSF55961">
    <property type="entry name" value="Bet v1-like"/>
    <property type="match status" value="1"/>
</dbReference>
<evidence type="ECO:0000313" key="6">
    <source>
        <dbReference type="Proteomes" id="UP000325785"/>
    </source>
</evidence>
<reference evidence="3 5" key="1">
    <citation type="submission" date="2015-04" db="EMBL/GenBank/DDBJ databases">
        <title>The draft genome sequence of Roseovarius indicus B108T.</title>
        <authorList>
            <person name="Li G."/>
            <person name="Lai Q."/>
            <person name="Shao Z."/>
            <person name="Yan P."/>
        </authorList>
    </citation>
    <scope>NUCLEOTIDE SEQUENCE [LARGE SCALE GENOMIC DNA]</scope>
    <source>
        <strain evidence="3 5">B108</strain>
    </source>
</reference>
<dbReference type="STRING" id="540747.SAMN04488031_105240"/>
<evidence type="ECO:0000259" key="2">
    <source>
        <dbReference type="Pfam" id="PF08327"/>
    </source>
</evidence>
<dbReference type="Pfam" id="PF08327">
    <property type="entry name" value="AHSA1"/>
    <property type="match status" value="1"/>
</dbReference>
<dbReference type="InterPro" id="IPR023393">
    <property type="entry name" value="START-like_dom_sf"/>
</dbReference>
<protein>
    <submittedName>
        <fullName evidence="3">ATPase</fullName>
    </submittedName>
</protein>
<dbReference type="EMBL" id="CP031598">
    <property type="protein sequence ID" value="QEW28316.1"/>
    <property type="molecule type" value="Genomic_DNA"/>
</dbReference>
<sequence length="164" mass="18591">MNERFRRTVTDWSSSPLEREIVVTRVVNADRATVCNAWTDHDQITKWFGPDGFKCKTHEIDIRTGGVWRFDMVAPDGTCFSNRMDFVRVDVPELIEAIHGKDADEDPDRFRLLVTFDEQNDGKTVVTLRQIHPTPERRNTVIGFGAVELGGQTLSKLAAQVEGT</sequence>
<dbReference type="EMBL" id="LAXI01000012">
    <property type="protein sequence ID" value="KRS16648.1"/>
    <property type="molecule type" value="Genomic_DNA"/>
</dbReference>
<evidence type="ECO:0000313" key="5">
    <source>
        <dbReference type="Proteomes" id="UP000051401"/>
    </source>
</evidence>
<dbReference type="Proteomes" id="UP000325785">
    <property type="component" value="Chromosome"/>
</dbReference>
<evidence type="ECO:0000256" key="1">
    <source>
        <dbReference type="ARBA" id="ARBA00006817"/>
    </source>
</evidence>
<comment type="similarity">
    <text evidence="1">Belongs to the AHA1 family.</text>
</comment>
<evidence type="ECO:0000313" key="3">
    <source>
        <dbReference type="EMBL" id="KRS16648.1"/>
    </source>
</evidence>
<dbReference type="AlphaFoldDB" id="A0A0T5P6F9"/>
<gene>
    <name evidence="4" type="ORF">RIdsm_04146</name>
    <name evidence="3" type="ORF">XM52_17270</name>
</gene>
<dbReference type="RefSeq" id="WP_057817801.1">
    <property type="nucleotide sequence ID" value="NZ_CP031598.1"/>
</dbReference>
<dbReference type="InterPro" id="IPR013538">
    <property type="entry name" value="ASHA1/2-like_C"/>
</dbReference>
<dbReference type="CDD" id="cd08894">
    <property type="entry name" value="SRPBCC_CalC_Aha1-like_1"/>
    <property type="match status" value="1"/>
</dbReference>
<dbReference type="Proteomes" id="UP000051401">
    <property type="component" value="Unassembled WGS sequence"/>
</dbReference>
<organism evidence="3 5">
    <name type="scientific">Roseovarius indicus</name>
    <dbReference type="NCBI Taxonomy" id="540747"/>
    <lineage>
        <taxon>Bacteria</taxon>
        <taxon>Pseudomonadati</taxon>
        <taxon>Pseudomonadota</taxon>
        <taxon>Alphaproteobacteria</taxon>
        <taxon>Rhodobacterales</taxon>
        <taxon>Roseobacteraceae</taxon>
        <taxon>Roseovarius</taxon>
    </lineage>
</organism>
<proteinExistence type="inferred from homology"/>
<dbReference type="PATRIC" id="fig|540747.5.peg.1189"/>
<dbReference type="OrthoDB" id="9805228at2"/>
<evidence type="ECO:0000313" key="4">
    <source>
        <dbReference type="EMBL" id="QEW28316.1"/>
    </source>
</evidence>